<feature type="signal peptide" evidence="1">
    <location>
        <begin position="1"/>
        <end position="19"/>
    </location>
</feature>
<dbReference type="EMBL" id="JAKZMM010000033">
    <property type="protein sequence ID" value="MCJ2381445.1"/>
    <property type="molecule type" value="Genomic_DNA"/>
</dbReference>
<dbReference type="RefSeq" id="WP_243325805.1">
    <property type="nucleotide sequence ID" value="NZ_JAKZMM010000033.1"/>
</dbReference>
<name>A0ABT0C3E8_9BACT</name>
<keyword evidence="1" id="KW-0732">Signal</keyword>
<reference evidence="2 3" key="1">
    <citation type="submission" date="2022-03" db="EMBL/GenBank/DDBJ databases">
        <title>Parabacteroides sp. nov. isolated from swine feces.</title>
        <authorList>
            <person name="Bak J.E."/>
        </authorList>
    </citation>
    <scope>NUCLEOTIDE SEQUENCE [LARGE SCALE GENOMIC DNA]</scope>
    <source>
        <strain evidence="2 3">AGMB00274</strain>
    </source>
</reference>
<dbReference type="PROSITE" id="PS51257">
    <property type="entry name" value="PROKAR_LIPOPROTEIN"/>
    <property type="match status" value="1"/>
</dbReference>
<evidence type="ECO:0000256" key="1">
    <source>
        <dbReference type="SAM" id="SignalP"/>
    </source>
</evidence>
<proteinExistence type="predicted"/>
<sequence length="126" mass="13911">MKKALFSAIIMITTLSSCSTLFTSSKQNITFVGDAGTKIYDNGMKIATIGENGEASVRMRKKISSKELIAKKEGFKPTPLLLQATFNPISCINLLNVLAWGIDLATQKVCKWENTHIEVELEKESK</sequence>
<keyword evidence="3" id="KW-1185">Reference proteome</keyword>
<protein>
    <recommendedName>
        <fullName evidence="4">Lipoprotein</fullName>
    </recommendedName>
</protein>
<gene>
    <name evidence="2" type="ORF">MUN53_12640</name>
</gene>
<evidence type="ECO:0008006" key="4">
    <source>
        <dbReference type="Google" id="ProtNLM"/>
    </source>
</evidence>
<evidence type="ECO:0000313" key="2">
    <source>
        <dbReference type="EMBL" id="MCJ2381445.1"/>
    </source>
</evidence>
<comment type="caution">
    <text evidence="2">The sequence shown here is derived from an EMBL/GenBank/DDBJ whole genome shotgun (WGS) entry which is preliminary data.</text>
</comment>
<dbReference type="Proteomes" id="UP001165444">
    <property type="component" value="Unassembled WGS sequence"/>
</dbReference>
<organism evidence="2 3">
    <name type="scientific">Parabacteroides faecalis</name>
    <dbReference type="NCBI Taxonomy" id="2924040"/>
    <lineage>
        <taxon>Bacteria</taxon>
        <taxon>Pseudomonadati</taxon>
        <taxon>Bacteroidota</taxon>
        <taxon>Bacteroidia</taxon>
        <taxon>Bacteroidales</taxon>
        <taxon>Tannerellaceae</taxon>
        <taxon>Parabacteroides</taxon>
    </lineage>
</organism>
<accession>A0ABT0C3E8</accession>
<evidence type="ECO:0000313" key="3">
    <source>
        <dbReference type="Proteomes" id="UP001165444"/>
    </source>
</evidence>
<feature type="chain" id="PRO_5045326123" description="Lipoprotein" evidence="1">
    <location>
        <begin position="20"/>
        <end position="126"/>
    </location>
</feature>